<evidence type="ECO:0000259" key="3">
    <source>
        <dbReference type="PROSITE" id="PS50158"/>
    </source>
</evidence>
<name>A0A812CYC1_ACAPH</name>
<proteinExistence type="predicted"/>
<keyword evidence="1" id="KW-0863">Zinc-finger</keyword>
<feature type="transmembrane region" description="Helical" evidence="2">
    <location>
        <begin position="172"/>
        <end position="192"/>
    </location>
</feature>
<keyword evidence="2" id="KW-0812">Transmembrane</keyword>
<dbReference type="GO" id="GO:0008270">
    <property type="term" value="F:zinc ion binding"/>
    <property type="evidence" value="ECO:0007669"/>
    <property type="project" value="UniProtKB-KW"/>
</dbReference>
<dbReference type="Gene3D" id="2.40.70.10">
    <property type="entry name" value="Acid Proteases"/>
    <property type="match status" value="1"/>
</dbReference>
<dbReference type="SUPFAM" id="SSF57756">
    <property type="entry name" value="Retrovirus zinc finger-like domains"/>
    <property type="match status" value="1"/>
</dbReference>
<keyword evidence="2" id="KW-0472">Membrane</keyword>
<reference evidence="4" key="1">
    <citation type="submission" date="2021-01" db="EMBL/GenBank/DDBJ databases">
        <authorList>
            <person name="Li R."/>
            <person name="Bekaert M."/>
        </authorList>
    </citation>
    <scope>NUCLEOTIDE SEQUENCE</scope>
    <source>
        <strain evidence="4">Farmed</strain>
    </source>
</reference>
<dbReference type="InterPro" id="IPR036875">
    <property type="entry name" value="Znf_CCHC_sf"/>
</dbReference>
<protein>
    <recommendedName>
        <fullName evidence="3">CCHC-type domain-containing protein</fullName>
    </recommendedName>
</protein>
<sequence length="299" mass="33785">MRRKTKRTTTSPTTLLLTDCRSRSDVGGGSSRRTRARLRCYLCNELGHEAQDCSGNESEDKVLSQPLPPLEGKRCSALGDTGCSRSILCADRCVTWSSQQIEIRTIDGVSRACCCVGTVSILTDGGNHAKVDVLVARQRPLGYDLLLGIDAIRALGGMIITPAGNVELDFPLFLPCYLLFIVFYFSLNFYLLSLSASDAFFSNIFLHNSFINFIVFLSSILFFNCFFSFLLSFIVFSLSLILSFSFIFCFFIYNFFLPFIFCIFLSFFHSTCYLILILFFFHISSVLLNQPTFLYHSRK</sequence>
<dbReference type="AlphaFoldDB" id="A0A812CYC1"/>
<evidence type="ECO:0000256" key="1">
    <source>
        <dbReference type="PROSITE-ProRule" id="PRU00047"/>
    </source>
</evidence>
<keyword evidence="5" id="KW-1185">Reference proteome</keyword>
<dbReference type="PROSITE" id="PS50158">
    <property type="entry name" value="ZF_CCHC"/>
    <property type="match status" value="1"/>
</dbReference>
<evidence type="ECO:0000256" key="2">
    <source>
        <dbReference type="SAM" id="Phobius"/>
    </source>
</evidence>
<feature type="transmembrane region" description="Helical" evidence="2">
    <location>
        <begin position="260"/>
        <end position="283"/>
    </location>
</feature>
<keyword evidence="2" id="KW-1133">Transmembrane helix</keyword>
<dbReference type="Proteomes" id="UP000597762">
    <property type="component" value="Unassembled WGS sequence"/>
</dbReference>
<comment type="caution">
    <text evidence="4">The sequence shown here is derived from an EMBL/GenBank/DDBJ whole genome shotgun (WGS) entry which is preliminary data.</text>
</comment>
<keyword evidence="1" id="KW-0862">Zinc</keyword>
<dbReference type="OrthoDB" id="5918705at2759"/>
<dbReference type="Gene3D" id="4.10.60.10">
    <property type="entry name" value="Zinc finger, CCHC-type"/>
    <property type="match status" value="1"/>
</dbReference>
<dbReference type="InterPro" id="IPR001878">
    <property type="entry name" value="Znf_CCHC"/>
</dbReference>
<evidence type="ECO:0000313" key="5">
    <source>
        <dbReference type="Proteomes" id="UP000597762"/>
    </source>
</evidence>
<evidence type="ECO:0000313" key="4">
    <source>
        <dbReference type="EMBL" id="CAE1282886.1"/>
    </source>
</evidence>
<organism evidence="4 5">
    <name type="scientific">Acanthosepion pharaonis</name>
    <name type="common">Pharaoh cuttlefish</name>
    <name type="synonym">Sepia pharaonis</name>
    <dbReference type="NCBI Taxonomy" id="158019"/>
    <lineage>
        <taxon>Eukaryota</taxon>
        <taxon>Metazoa</taxon>
        <taxon>Spiralia</taxon>
        <taxon>Lophotrochozoa</taxon>
        <taxon>Mollusca</taxon>
        <taxon>Cephalopoda</taxon>
        <taxon>Coleoidea</taxon>
        <taxon>Decapodiformes</taxon>
        <taxon>Sepiida</taxon>
        <taxon>Sepiina</taxon>
        <taxon>Sepiidae</taxon>
        <taxon>Acanthosepion</taxon>
    </lineage>
</organism>
<dbReference type="GO" id="GO:0003676">
    <property type="term" value="F:nucleic acid binding"/>
    <property type="evidence" value="ECO:0007669"/>
    <property type="project" value="InterPro"/>
</dbReference>
<feature type="domain" description="CCHC-type" evidence="3">
    <location>
        <begin position="39"/>
        <end position="53"/>
    </location>
</feature>
<gene>
    <name evidence="4" type="ORF">SPHA_43724</name>
</gene>
<accession>A0A812CYC1</accession>
<feature type="transmembrane region" description="Helical" evidence="2">
    <location>
        <begin position="229"/>
        <end position="253"/>
    </location>
</feature>
<dbReference type="InterPro" id="IPR021109">
    <property type="entry name" value="Peptidase_aspartic_dom_sf"/>
</dbReference>
<feature type="transmembrane region" description="Helical" evidence="2">
    <location>
        <begin position="204"/>
        <end position="223"/>
    </location>
</feature>
<dbReference type="EMBL" id="CAHIKZ030002212">
    <property type="protein sequence ID" value="CAE1282886.1"/>
    <property type="molecule type" value="Genomic_DNA"/>
</dbReference>
<keyword evidence="1" id="KW-0479">Metal-binding</keyword>
<feature type="transmembrane region" description="Helical" evidence="2">
    <location>
        <begin position="141"/>
        <end position="160"/>
    </location>
</feature>